<dbReference type="InterPro" id="IPR011990">
    <property type="entry name" value="TPR-like_helical_dom_sf"/>
</dbReference>
<proteinExistence type="predicted"/>
<reference evidence="2 3" key="1">
    <citation type="submission" date="2022-10" db="EMBL/GenBank/DDBJ databases">
        <title>Chitinophaga nivalis PC15 sp. nov., isolated from Pyeongchang county, South Korea.</title>
        <authorList>
            <person name="Trinh H.N."/>
        </authorList>
    </citation>
    <scope>NUCLEOTIDE SEQUENCE [LARGE SCALE GENOMIC DNA]</scope>
    <source>
        <strain evidence="2 3">PC14</strain>
    </source>
</reference>
<feature type="signal peptide" evidence="1">
    <location>
        <begin position="1"/>
        <end position="24"/>
    </location>
</feature>
<name>A0ABT3IF83_9BACT</name>
<protein>
    <submittedName>
        <fullName evidence="2">SusD/RagB family nutrient-binding outer membrane lipoprotein</fullName>
    </submittedName>
</protein>
<organism evidence="2 3">
    <name type="scientific">Chitinophaga nivalis</name>
    <dbReference type="NCBI Taxonomy" id="2991709"/>
    <lineage>
        <taxon>Bacteria</taxon>
        <taxon>Pseudomonadati</taxon>
        <taxon>Bacteroidota</taxon>
        <taxon>Chitinophagia</taxon>
        <taxon>Chitinophagales</taxon>
        <taxon>Chitinophagaceae</taxon>
        <taxon>Chitinophaga</taxon>
    </lineage>
</organism>
<accession>A0ABT3IF83</accession>
<keyword evidence="3" id="KW-1185">Reference proteome</keyword>
<dbReference type="PROSITE" id="PS51257">
    <property type="entry name" value="PROKAR_LIPOPROTEIN"/>
    <property type="match status" value="1"/>
</dbReference>
<dbReference type="SUPFAM" id="SSF48452">
    <property type="entry name" value="TPR-like"/>
    <property type="match status" value="1"/>
</dbReference>
<evidence type="ECO:0000313" key="2">
    <source>
        <dbReference type="EMBL" id="MCW3482612.1"/>
    </source>
</evidence>
<dbReference type="Proteomes" id="UP001207742">
    <property type="component" value="Unassembled WGS sequence"/>
</dbReference>
<comment type="caution">
    <text evidence="2">The sequence shown here is derived from an EMBL/GenBank/DDBJ whole genome shotgun (WGS) entry which is preliminary data.</text>
</comment>
<dbReference type="Gene3D" id="1.25.40.390">
    <property type="match status" value="1"/>
</dbReference>
<dbReference type="InterPro" id="IPR041662">
    <property type="entry name" value="SusD-like_2"/>
</dbReference>
<dbReference type="Pfam" id="PF12771">
    <property type="entry name" value="SusD-like_2"/>
    <property type="match status" value="2"/>
</dbReference>
<keyword evidence="2" id="KW-0449">Lipoprotein</keyword>
<evidence type="ECO:0000256" key="1">
    <source>
        <dbReference type="SAM" id="SignalP"/>
    </source>
</evidence>
<gene>
    <name evidence="2" type="ORF">OL497_01790</name>
</gene>
<dbReference type="RefSeq" id="WP_264727175.1">
    <property type="nucleotide sequence ID" value="NZ_JAPDNR010000001.1"/>
</dbReference>
<keyword evidence="1" id="KW-0732">Signal</keyword>
<dbReference type="EMBL" id="JAPDNS010000001">
    <property type="protein sequence ID" value="MCW3482612.1"/>
    <property type="molecule type" value="Genomic_DNA"/>
</dbReference>
<sequence>MKCIHKLALTIGAMALIMSSSCKKYLDVNTDPDRPVVAPPASILTGAEVTAAYTIGGADFALVASILSNQTDGASQQFASYQNYLLVADNFSNSWSNMYQGILLNLVELRRLAEEKKYYHYSGTSKILTAYVLGTVTDMWGDVPYSDAFKGANFDFKSKYDKQEDLYKTIDGLLTGAIADLNQPALGIQPDVNDVIFEGDVQKWIQFANSYRLRLLIHQTKKDAAGFAQKVIAAAAAPGGIITQEADDAQVVFLSDPSRANPIYQFNVTRGGYVAYESSYLIKSMQALGDSRVSRYRPGSFYGNKTSPVIFLSSYELQFILAEAHERLGHHAEAKAFYEAGVKGSFLKVGAAIGNYLSHPEVSFDAATDKLKLILTQKYYALYLQPEAYTDWRRTGIPALVSKNGDKPIPRRLPYPQTELSYNESNVPTGITLTTRMWWDQ</sequence>
<evidence type="ECO:0000313" key="3">
    <source>
        <dbReference type="Proteomes" id="UP001207742"/>
    </source>
</evidence>
<feature type="chain" id="PRO_5045131733" evidence="1">
    <location>
        <begin position="25"/>
        <end position="441"/>
    </location>
</feature>